<sequence>MRSINKIIIHCSATPDGRVVSAAEIDKWHRQRGFAMIGYHYVIGLDGSVEKGRDETQVGAHCEGQNSISIGICYIGGLDHNGKPMDTRTTKQISAMHLLIRELKKKYPQATIHGHNEFARKACPCFNVKNEFK</sequence>
<evidence type="ECO:0000313" key="3">
    <source>
        <dbReference type="EMBL" id="PZX18110.1"/>
    </source>
</evidence>
<dbReference type="SMART" id="SM00701">
    <property type="entry name" value="PGRP"/>
    <property type="match status" value="1"/>
</dbReference>
<gene>
    <name evidence="3" type="ORF">LX69_01147</name>
</gene>
<dbReference type="CDD" id="cd06583">
    <property type="entry name" value="PGRP"/>
    <property type="match status" value="1"/>
</dbReference>
<accession>A0A2W7NDU8</accession>
<dbReference type="InterPro" id="IPR006619">
    <property type="entry name" value="PGRP_domain_met/bac"/>
</dbReference>
<dbReference type="InterPro" id="IPR002502">
    <property type="entry name" value="Amidase_domain"/>
</dbReference>
<dbReference type="AlphaFoldDB" id="A0A2W7NDU8"/>
<dbReference type="RefSeq" id="WP_111444851.1">
    <property type="nucleotide sequence ID" value="NZ_QKZK01000007.1"/>
</dbReference>
<comment type="caution">
    <text evidence="3">The sequence shown here is derived from an EMBL/GenBank/DDBJ whole genome shotgun (WGS) entry which is preliminary data.</text>
</comment>
<dbReference type="GO" id="GO:0008270">
    <property type="term" value="F:zinc ion binding"/>
    <property type="evidence" value="ECO:0007669"/>
    <property type="project" value="InterPro"/>
</dbReference>
<evidence type="ECO:0000313" key="4">
    <source>
        <dbReference type="Proteomes" id="UP000249239"/>
    </source>
</evidence>
<proteinExistence type="inferred from homology"/>
<dbReference type="OrthoDB" id="1037861at2"/>
<dbReference type="InterPro" id="IPR036505">
    <property type="entry name" value="Amidase/PGRP_sf"/>
</dbReference>
<evidence type="ECO:0000259" key="2">
    <source>
        <dbReference type="SMART" id="SM00701"/>
    </source>
</evidence>
<dbReference type="GO" id="GO:0009253">
    <property type="term" value="P:peptidoglycan catabolic process"/>
    <property type="evidence" value="ECO:0007669"/>
    <property type="project" value="InterPro"/>
</dbReference>
<dbReference type="Proteomes" id="UP000249239">
    <property type="component" value="Unassembled WGS sequence"/>
</dbReference>
<comment type="similarity">
    <text evidence="1">Belongs to the N-acetylmuramoyl-L-alanine amidase 2 family.</text>
</comment>
<dbReference type="Pfam" id="PF01510">
    <property type="entry name" value="Amidase_2"/>
    <property type="match status" value="1"/>
</dbReference>
<dbReference type="Gene3D" id="3.40.80.10">
    <property type="entry name" value="Peptidoglycan recognition protein-like"/>
    <property type="match status" value="1"/>
</dbReference>
<reference evidence="3 4" key="1">
    <citation type="submission" date="2018-06" db="EMBL/GenBank/DDBJ databases">
        <title>Genomic Encyclopedia of Archaeal and Bacterial Type Strains, Phase II (KMG-II): from individual species to whole genera.</title>
        <authorList>
            <person name="Goeker M."/>
        </authorList>
    </citation>
    <scope>NUCLEOTIDE SEQUENCE [LARGE SCALE GENOMIC DNA]</scope>
    <source>
        <strain evidence="3 4">DSM 6779</strain>
    </source>
</reference>
<dbReference type="SUPFAM" id="SSF55846">
    <property type="entry name" value="N-acetylmuramoyl-L-alanine amidase-like"/>
    <property type="match status" value="1"/>
</dbReference>
<protein>
    <submittedName>
        <fullName evidence="3">N-acetylmuramoyl-L-alanine amidase</fullName>
    </submittedName>
</protein>
<feature type="domain" description="Peptidoglycan recognition protein family" evidence="2">
    <location>
        <begin position="2"/>
        <end position="119"/>
    </location>
</feature>
<dbReference type="PANTHER" id="PTHR11022">
    <property type="entry name" value="PEPTIDOGLYCAN RECOGNITION PROTEIN"/>
    <property type="match status" value="1"/>
</dbReference>
<name>A0A2W7NDU8_9BACT</name>
<dbReference type="GO" id="GO:0008745">
    <property type="term" value="F:N-acetylmuramoyl-L-alanine amidase activity"/>
    <property type="evidence" value="ECO:0007669"/>
    <property type="project" value="InterPro"/>
</dbReference>
<dbReference type="PANTHER" id="PTHR11022:SF41">
    <property type="entry name" value="PEPTIDOGLYCAN-RECOGNITION PROTEIN LC-RELATED"/>
    <property type="match status" value="1"/>
</dbReference>
<dbReference type="InterPro" id="IPR015510">
    <property type="entry name" value="PGRP"/>
</dbReference>
<organism evidence="3 4">
    <name type="scientific">Breznakibacter xylanolyticus</name>
    <dbReference type="NCBI Taxonomy" id="990"/>
    <lineage>
        <taxon>Bacteria</taxon>
        <taxon>Pseudomonadati</taxon>
        <taxon>Bacteroidota</taxon>
        <taxon>Bacteroidia</taxon>
        <taxon>Marinilabiliales</taxon>
        <taxon>Marinilabiliaceae</taxon>
        <taxon>Breznakibacter</taxon>
    </lineage>
</organism>
<evidence type="ECO:0000256" key="1">
    <source>
        <dbReference type="ARBA" id="ARBA00007553"/>
    </source>
</evidence>
<keyword evidence="4" id="KW-1185">Reference proteome</keyword>
<dbReference type="EMBL" id="QKZK01000007">
    <property type="protein sequence ID" value="PZX18110.1"/>
    <property type="molecule type" value="Genomic_DNA"/>
</dbReference>